<dbReference type="PANTHER" id="PTHR10628">
    <property type="entry name" value="SIALIDASE"/>
    <property type="match status" value="1"/>
</dbReference>
<gene>
    <name evidence="5" type="ORF">SAMN02745244_01579</name>
</gene>
<comment type="catalytic activity">
    <reaction evidence="1">
        <text>Hydrolysis of alpha-(2-&gt;3)-, alpha-(2-&gt;6)-, alpha-(2-&gt;8)- glycosidic linkages of terminal sialic acid residues in oligosaccharides, glycoproteins, glycolipids, colominic acid and synthetic substrates.</text>
        <dbReference type="EC" id="3.2.1.18"/>
    </reaction>
</comment>
<evidence type="ECO:0000256" key="3">
    <source>
        <dbReference type="ARBA" id="ARBA00012733"/>
    </source>
</evidence>
<dbReference type="OrthoDB" id="3797695at2"/>
<dbReference type="InterPro" id="IPR011040">
    <property type="entry name" value="Sialidase"/>
</dbReference>
<dbReference type="PANTHER" id="PTHR10628:SF30">
    <property type="entry name" value="EXO-ALPHA-SIALIDASE"/>
    <property type="match status" value="1"/>
</dbReference>
<dbReference type="GO" id="GO:0016020">
    <property type="term" value="C:membrane"/>
    <property type="evidence" value="ECO:0007669"/>
    <property type="project" value="TreeGrafter"/>
</dbReference>
<dbReference type="GO" id="GO:0009313">
    <property type="term" value="P:oligosaccharide catabolic process"/>
    <property type="evidence" value="ECO:0007669"/>
    <property type="project" value="TreeGrafter"/>
</dbReference>
<evidence type="ECO:0000313" key="5">
    <source>
        <dbReference type="EMBL" id="SHJ03878.1"/>
    </source>
</evidence>
<evidence type="ECO:0000259" key="4">
    <source>
        <dbReference type="Pfam" id="PF13088"/>
    </source>
</evidence>
<dbReference type="Proteomes" id="UP000184512">
    <property type="component" value="Unassembled WGS sequence"/>
</dbReference>
<dbReference type="EC" id="3.2.1.18" evidence="3"/>
<keyword evidence="6" id="KW-1185">Reference proteome</keyword>
<accession>A0A1M6G1N3</accession>
<dbReference type="Pfam" id="PF13088">
    <property type="entry name" value="BNR_2"/>
    <property type="match status" value="1"/>
</dbReference>
<evidence type="ECO:0000313" key="6">
    <source>
        <dbReference type="Proteomes" id="UP000184512"/>
    </source>
</evidence>
<dbReference type="AlphaFoldDB" id="A0A1M6G1N3"/>
<sequence>MTSELMDGQFQVLAGPGDHGFTCHRIPALTLANNGDLLAAWDGRPGCCDDSPNPNSIIQRRSTDGGRTWGPVTTVAAGHVGPVGEKFGYSDPSYVTDRVTGVINVFFVKSFDVSFWDSRPGVDPSTRDVLHAAVTRSDDDGHTWTEPQVITAAITARPELYRARFAASGEGIQLRYGAYAGRLIQQYTFARVSGEFEAVSVFSDDHGASWQAGSPVGVRMDENKVVELSDGRVMVNSRASDETRCRKVTVSDDGGRTYGEVVDDTALVDPRNNASIIRAFPDAPQGSAEARMLLFSNAASATDRVNGTISVSFDDGRTWPTSKVVVPGSFSYSTLTALAEPGRYGLLYEGADTHICFMTVSLGWLGVQP</sequence>
<reference evidence="5 6" key="1">
    <citation type="submission" date="2016-11" db="EMBL/GenBank/DDBJ databases">
        <authorList>
            <person name="Jaros S."/>
            <person name="Januszkiewicz K."/>
            <person name="Wedrychowicz H."/>
        </authorList>
    </citation>
    <scope>NUCLEOTIDE SEQUENCE [LARGE SCALE GENOMIC DNA]</scope>
    <source>
        <strain evidence="5 6">DSM 12906</strain>
    </source>
</reference>
<proteinExistence type="inferred from homology"/>
<dbReference type="SUPFAM" id="SSF50939">
    <property type="entry name" value="Sialidases"/>
    <property type="match status" value="1"/>
</dbReference>
<dbReference type="RefSeq" id="WP_073186975.1">
    <property type="nucleotide sequence ID" value="NZ_FQZG01000024.1"/>
</dbReference>
<protein>
    <recommendedName>
        <fullName evidence="3">exo-alpha-sialidase</fullName>
        <ecNumber evidence="3">3.2.1.18</ecNumber>
    </recommendedName>
</protein>
<feature type="domain" description="Sialidase" evidence="4">
    <location>
        <begin position="35"/>
        <end position="339"/>
    </location>
</feature>
<dbReference type="STRING" id="1123357.SAMN02745244_01579"/>
<name>A0A1M6G1N3_9ACTN</name>
<comment type="similarity">
    <text evidence="2">Belongs to the glycosyl hydrolase 33 family.</text>
</comment>
<dbReference type="CDD" id="cd15482">
    <property type="entry name" value="Sialidase_non-viral"/>
    <property type="match status" value="1"/>
</dbReference>
<dbReference type="GO" id="GO:0005737">
    <property type="term" value="C:cytoplasm"/>
    <property type="evidence" value="ECO:0007669"/>
    <property type="project" value="TreeGrafter"/>
</dbReference>
<dbReference type="InterPro" id="IPR036278">
    <property type="entry name" value="Sialidase_sf"/>
</dbReference>
<evidence type="ECO:0000256" key="2">
    <source>
        <dbReference type="ARBA" id="ARBA00009348"/>
    </source>
</evidence>
<dbReference type="GO" id="GO:0006689">
    <property type="term" value="P:ganglioside catabolic process"/>
    <property type="evidence" value="ECO:0007669"/>
    <property type="project" value="TreeGrafter"/>
</dbReference>
<organism evidence="5 6">
    <name type="scientific">Tessaracoccus bendigoensis DSM 12906</name>
    <dbReference type="NCBI Taxonomy" id="1123357"/>
    <lineage>
        <taxon>Bacteria</taxon>
        <taxon>Bacillati</taxon>
        <taxon>Actinomycetota</taxon>
        <taxon>Actinomycetes</taxon>
        <taxon>Propionibacteriales</taxon>
        <taxon>Propionibacteriaceae</taxon>
        <taxon>Tessaracoccus</taxon>
    </lineage>
</organism>
<dbReference type="InterPro" id="IPR026856">
    <property type="entry name" value="Sialidase_fam"/>
</dbReference>
<dbReference type="EMBL" id="FQZG01000024">
    <property type="protein sequence ID" value="SHJ03878.1"/>
    <property type="molecule type" value="Genomic_DNA"/>
</dbReference>
<dbReference type="GO" id="GO:0004308">
    <property type="term" value="F:exo-alpha-sialidase activity"/>
    <property type="evidence" value="ECO:0007669"/>
    <property type="project" value="UniProtKB-EC"/>
</dbReference>
<dbReference type="Gene3D" id="2.120.10.10">
    <property type="match status" value="1"/>
</dbReference>
<evidence type="ECO:0000256" key="1">
    <source>
        <dbReference type="ARBA" id="ARBA00000427"/>
    </source>
</evidence>